<protein>
    <submittedName>
        <fullName evidence="1">Uncharacterized protein</fullName>
    </submittedName>
</protein>
<gene>
    <name evidence="1" type="ORF">HPB50_006069</name>
</gene>
<evidence type="ECO:0000313" key="2">
    <source>
        <dbReference type="Proteomes" id="UP000821845"/>
    </source>
</evidence>
<dbReference type="EMBL" id="CM023482">
    <property type="protein sequence ID" value="KAH6937977.1"/>
    <property type="molecule type" value="Genomic_DNA"/>
</dbReference>
<organism evidence="1 2">
    <name type="scientific">Hyalomma asiaticum</name>
    <name type="common">Tick</name>
    <dbReference type="NCBI Taxonomy" id="266040"/>
    <lineage>
        <taxon>Eukaryota</taxon>
        <taxon>Metazoa</taxon>
        <taxon>Ecdysozoa</taxon>
        <taxon>Arthropoda</taxon>
        <taxon>Chelicerata</taxon>
        <taxon>Arachnida</taxon>
        <taxon>Acari</taxon>
        <taxon>Parasitiformes</taxon>
        <taxon>Ixodida</taxon>
        <taxon>Ixodoidea</taxon>
        <taxon>Ixodidae</taxon>
        <taxon>Hyalomminae</taxon>
        <taxon>Hyalomma</taxon>
    </lineage>
</organism>
<comment type="caution">
    <text evidence="1">The sequence shown here is derived from an EMBL/GenBank/DDBJ whole genome shotgun (WGS) entry which is preliminary data.</text>
</comment>
<proteinExistence type="predicted"/>
<evidence type="ECO:0000313" key="1">
    <source>
        <dbReference type="EMBL" id="KAH6937977.1"/>
    </source>
</evidence>
<name>A0ACB7SVC4_HYAAI</name>
<dbReference type="Proteomes" id="UP000821845">
    <property type="component" value="Chromosome 2"/>
</dbReference>
<keyword evidence="2" id="KW-1185">Reference proteome</keyword>
<accession>A0ACB7SVC4</accession>
<sequence length="264" mass="29360">MAAPLKNFAAALSGARSRFCFLAAECPRLSGLLRPSSTRKSCSLYAYKKDALLVTGLLPLPPARLAGRSSTGACWNCSEALARTDLVCRRCESPQEVSHTLNYFEVFGEDAKYDIDASKLQGKFRELQRLLHPDKFAARSKKEQALSDNLSALVNQAYQTLSKPDKRAKYLLKVSGKDLDSVVLDAAFLGRMMELNEEVASIEEKRDKKSAEEYLKIVQTEAEQVTKQLSAAFEKDGIDEASIELAKLKYLRNVEAKLKDVVEQ</sequence>
<reference evidence="1" key="1">
    <citation type="submission" date="2020-05" db="EMBL/GenBank/DDBJ databases">
        <title>Large-scale comparative analyses of tick genomes elucidate their genetic diversity and vector capacities.</title>
        <authorList>
            <person name="Jia N."/>
            <person name="Wang J."/>
            <person name="Shi W."/>
            <person name="Du L."/>
            <person name="Sun Y."/>
            <person name="Zhan W."/>
            <person name="Jiang J."/>
            <person name="Wang Q."/>
            <person name="Zhang B."/>
            <person name="Ji P."/>
            <person name="Sakyi L.B."/>
            <person name="Cui X."/>
            <person name="Yuan T."/>
            <person name="Jiang B."/>
            <person name="Yang W."/>
            <person name="Lam T.T.-Y."/>
            <person name="Chang Q."/>
            <person name="Ding S."/>
            <person name="Wang X."/>
            <person name="Zhu J."/>
            <person name="Ruan X."/>
            <person name="Zhao L."/>
            <person name="Wei J."/>
            <person name="Que T."/>
            <person name="Du C."/>
            <person name="Cheng J."/>
            <person name="Dai P."/>
            <person name="Han X."/>
            <person name="Huang E."/>
            <person name="Gao Y."/>
            <person name="Liu J."/>
            <person name="Shao H."/>
            <person name="Ye R."/>
            <person name="Li L."/>
            <person name="Wei W."/>
            <person name="Wang X."/>
            <person name="Wang C."/>
            <person name="Yang T."/>
            <person name="Huo Q."/>
            <person name="Li W."/>
            <person name="Guo W."/>
            <person name="Chen H."/>
            <person name="Zhou L."/>
            <person name="Ni X."/>
            <person name="Tian J."/>
            <person name="Zhou Y."/>
            <person name="Sheng Y."/>
            <person name="Liu T."/>
            <person name="Pan Y."/>
            <person name="Xia L."/>
            <person name="Li J."/>
            <person name="Zhao F."/>
            <person name="Cao W."/>
        </authorList>
    </citation>
    <scope>NUCLEOTIDE SEQUENCE</scope>
    <source>
        <strain evidence="1">Hyas-2018</strain>
    </source>
</reference>